<reference evidence="3 4" key="1">
    <citation type="journal article" date="2012" name="Microbes Environ.">
        <title>Complete genome sequence of Bradyrhizobium sp. S23321: insights into symbiosis evolution in soil oligotrophs.</title>
        <authorList>
            <person name="Okubo T."/>
            <person name="Tsukui T."/>
            <person name="Maita H."/>
            <person name="Okamoto S."/>
            <person name="Oshima K."/>
            <person name="Fujisawa T."/>
            <person name="Saito A."/>
            <person name="Futamata H."/>
            <person name="Hattori R."/>
            <person name="Shimomura Y."/>
            <person name="Haruta S."/>
            <person name="Morimoto S."/>
            <person name="Wang Y."/>
            <person name="Sakai Y."/>
            <person name="Hattori M."/>
            <person name="Aizawa S."/>
            <person name="Nagashima K.V.P."/>
            <person name="Masuda S."/>
            <person name="Hattori T."/>
            <person name="Yamashita A."/>
            <person name="Bao Z."/>
            <person name="Hayatsu M."/>
            <person name="Kajiya-Kanegae H."/>
            <person name="Yoshinaga I."/>
            <person name="Sakamoto K."/>
            <person name="Toyota K."/>
            <person name="Nakao M."/>
            <person name="Kohara M."/>
            <person name="Anda M."/>
            <person name="Niwa R."/>
            <person name="Jung-Hwan P."/>
            <person name="Sameshima-Saito R."/>
            <person name="Tokuda S."/>
            <person name="Yamamoto S."/>
            <person name="Yamamoto S."/>
            <person name="Yokoyama T."/>
            <person name="Akutsu T."/>
            <person name="Nakamura Y."/>
            <person name="Nakahira-Yanaka Y."/>
            <person name="Takada Hoshino Y."/>
            <person name="Hirakawa H."/>
            <person name="Mitsui H."/>
            <person name="Terasawa K."/>
            <person name="Itakura M."/>
            <person name="Sato S."/>
            <person name="Ikeda-Ohtsubo W."/>
            <person name="Sakakura N."/>
            <person name="Kaminuma E."/>
            <person name="Minamisawa K."/>
        </authorList>
    </citation>
    <scope>NUCLEOTIDE SEQUENCE [LARGE SCALE GENOMIC DNA]</scope>
    <source>
        <strain evidence="3 4">S23321</strain>
    </source>
</reference>
<evidence type="ECO:0000256" key="2">
    <source>
        <dbReference type="SAM" id="Phobius"/>
    </source>
</evidence>
<evidence type="ECO:0000313" key="4">
    <source>
        <dbReference type="Proteomes" id="UP000007886"/>
    </source>
</evidence>
<keyword evidence="2" id="KW-0812">Transmembrane</keyword>
<evidence type="ECO:0000256" key="1">
    <source>
        <dbReference type="SAM" id="MobiDB-lite"/>
    </source>
</evidence>
<protein>
    <submittedName>
        <fullName evidence="3">Uncharacterized protein</fullName>
    </submittedName>
</protein>
<accession>A0AAI8MJB2</accession>
<dbReference type="Proteomes" id="UP000007886">
    <property type="component" value="Chromosome"/>
</dbReference>
<feature type="transmembrane region" description="Helical" evidence="2">
    <location>
        <begin position="63"/>
        <end position="85"/>
    </location>
</feature>
<feature type="region of interest" description="Disordered" evidence="1">
    <location>
        <begin position="89"/>
        <end position="118"/>
    </location>
</feature>
<dbReference type="EMBL" id="AP012279">
    <property type="protein sequence ID" value="BAL79137.1"/>
    <property type="molecule type" value="Genomic_DNA"/>
</dbReference>
<feature type="transmembrane region" description="Helical" evidence="2">
    <location>
        <begin position="20"/>
        <end position="43"/>
    </location>
</feature>
<keyword evidence="4" id="KW-1185">Reference proteome</keyword>
<dbReference type="KEGG" id="brs:S23_59480"/>
<organism evidence="3 4">
    <name type="scientific">Bradyrhizobium cosmicum</name>
    <dbReference type="NCBI Taxonomy" id="1404864"/>
    <lineage>
        <taxon>Bacteria</taxon>
        <taxon>Pseudomonadati</taxon>
        <taxon>Pseudomonadota</taxon>
        <taxon>Alphaproteobacteria</taxon>
        <taxon>Hyphomicrobiales</taxon>
        <taxon>Nitrobacteraceae</taxon>
        <taxon>Bradyrhizobium</taxon>
    </lineage>
</organism>
<keyword evidence="2" id="KW-1133">Transmembrane helix</keyword>
<dbReference type="RefSeq" id="WP_015688405.1">
    <property type="nucleotide sequence ID" value="NC_017082.1"/>
</dbReference>
<name>A0AAI8MJB2_9BRAD</name>
<dbReference type="AlphaFoldDB" id="A0AAI8MJB2"/>
<gene>
    <name evidence="3" type="ORF">S23_59480</name>
</gene>
<keyword evidence="2" id="KW-0472">Membrane</keyword>
<sequence>MPDNQHSLPSRLGLLRIPLFRLLAINLAIGACAAALLVGGLLWLNPGHLRELIFADRAPGIALLVLLGSFLITFGSAAMGSAIMLQGRKEDNEDDGQRGGGHGSRLAVQELAQRTHTR</sequence>
<evidence type="ECO:0000313" key="3">
    <source>
        <dbReference type="EMBL" id="BAL79137.1"/>
    </source>
</evidence>
<proteinExistence type="predicted"/>